<dbReference type="AlphaFoldDB" id="A0A9W8XDH7"/>
<proteinExistence type="predicted"/>
<feature type="region of interest" description="Disordered" evidence="1">
    <location>
        <begin position="21"/>
        <end position="53"/>
    </location>
</feature>
<reference evidence="3" key="1">
    <citation type="submission" date="2022-10" db="EMBL/GenBank/DDBJ databases">
        <title>Tapping the CABI collections for fungal endophytes: first genome assemblies for Collariella, Neodidymelliopsis, Ascochyta clinopodiicola, Didymella pomorum, Didymosphaeria variabile, Neocosmospora piperis and Neocucurbitaria cava.</title>
        <authorList>
            <person name="Hill R."/>
        </authorList>
    </citation>
    <scope>NUCLEOTIDE SEQUENCE</scope>
    <source>
        <strain evidence="3">IMI 356815</strain>
    </source>
</reference>
<evidence type="ECO:0000313" key="4">
    <source>
        <dbReference type="Proteomes" id="UP001140513"/>
    </source>
</evidence>
<dbReference type="GeneID" id="80912740"/>
<feature type="chain" id="PRO_5040981295" evidence="2">
    <location>
        <begin position="18"/>
        <end position="83"/>
    </location>
</feature>
<sequence length="83" mass="8580">MKFTPLLILASAALTMAAPAPDPAALAKQARKGRVTASSGLNSRTCPDHKRPKDCPVIKAYPKGTVLGLFCAGRGSSVEGDTK</sequence>
<feature type="compositionally biased region" description="Polar residues" evidence="1">
    <location>
        <begin position="36"/>
        <end position="45"/>
    </location>
</feature>
<dbReference type="Proteomes" id="UP001140513">
    <property type="component" value="Unassembled WGS sequence"/>
</dbReference>
<keyword evidence="2" id="KW-0732">Signal</keyword>
<accession>A0A9W8XDH7</accession>
<comment type="caution">
    <text evidence="3">The sequence shown here is derived from an EMBL/GenBank/DDBJ whole genome shotgun (WGS) entry which is preliminary data.</text>
</comment>
<organism evidence="3 4">
    <name type="scientific">Didymosphaeria variabile</name>
    <dbReference type="NCBI Taxonomy" id="1932322"/>
    <lineage>
        <taxon>Eukaryota</taxon>
        <taxon>Fungi</taxon>
        <taxon>Dikarya</taxon>
        <taxon>Ascomycota</taxon>
        <taxon>Pezizomycotina</taxon>
        <taxon>Dothideomycetes</taxon>
        <taxon>Pleosporomycetidae</taxon>
        <taxon>Pleosporales</taxon>
        <taxon>Massarineae</taxon>
        <taxon>Didymosphaeriaceae</taxon>
        <taxon>Didymosphaeria</taxon>
    </lineage>
</organism>
<evidence type="ECO:0000256" key="1">
    <source>
        <dbReference type="SAM" id="MobiDB-lite"/>
    </source>
</evidence>
<name>A0A9W8XDH7_9PLEO</name>
<evidence type="ECO:0000256" key="2">
    <source>
        <dbReference type="SAM" id="SignalP"/>
    </source>
</evidence>
<gene>
    <name evidence="3" type="ORF">N0V89_009210</name>
</gene>
<dbReference type="EMBL" id="JAPEUX010000007">
    <property type="protein sequence ID" value="KAJ4347840.1"/>
    <property type="molecule type" value="Genomic_DNA"/>
</dbReference>
<dbReference type="RefSeq" id="XP_056067228.1">
    <property type="nucleotide sequence ID" value="XM_056217963.1"/>
</dbReference>
<feature type="signal peptide" evidence="2">
    <location>
        <begin position="1"/>
        <end position="17"/>
    </location>
</feature>
<protein>
    <submittedName>
        <fullName evidence="3">Uncharacterized protein</fullName>
    </submittedName>
</protein>
<evidence type="ECO:0000313" key="3">
    <source>
        <dbReference type="EMBL" id="KAJ4347840.1"/>
    </source>
</evidence>
<keyword evidence="4" id="KW-1185">Reference proteome</keyword>